<sequence>MTHAPVHPDHKSGRTLIGVGVGPGDPELVTLKTVRILREADAILVPYTEATTDGPGRAETIITAVVPEIAERIKRIPFSMRERSGVGEQRKASWQVSADAAIAAFDEGARTVALATVGDPTVFSTFTYLRANVEQRLPDVTVELSPGITAMQALSAASGRPLVEGKEILALVPATVGMEKLGQVLDLVDSVAVYKGGRKLPEVVEQLRKRDRQAVIGTDVTLESEQIMTLDEVTDAQTLPYFSTVLTTPERTTTGGKL</sequence>
<evidence type="ECO:0000313" key="9">
    <source>
        <dbReference type="EMBL" id="WCC80316.1"/>
    </source>
</evidence>
<dbReference type="Gene3D" id="3.30.950.10">
    <property type="entry name" value="Methyltransferase, Cobalt-precorrin-4 Transmethylase, Domain 2"/>
    <property type="match status" value="1"/>
</dbReference>
<gene>
    <name evidence="9" type="primary">cobI</name>
    <name evidence="9" type="ORF">O6R08_01865</name>
</gene>
<evidence type="ECO:0000256" key="5">
    <source>
        <dbReference type="ARBA" id="ARBA00022679"/>
    </source>
</evidence>
<name>A0ABY7QZ54_9ACTN</name>
<dbReference type="PIRSF" id="PIRSF036427">
    <property type="entry name" value="Precrrn-2_mtase"/>
    <property type="match status" value="1"/>
</dbReference>
<evidence type="ECO:0000256" key="1">
    <source>
        <dbReference type="ARBA" id="ARBA00004953"/>
    </source>
</evidence>
<comment type="similarity">
    <text evidence="2 7">Belongs to the precorrin methyltransferase family.</text>
</comment>
<organism evidence="9 10">
    <name type="scientific">Cutibacterium equinum</name>
    <dbReference type="NCBI Taxonomy" id="3016342"/>
    <lineage>
        <taxon>Bacteria</taxon>
        <taxon>Bacillati</taxon>
        <taxon>Actinomycetota</taxon>
        <taxon>Actinomycetes</taxon>
        <taxon>Propionibacteriales</taxon>
        <taxon>Propionibacteriaceae</taxon>
        <taxon>Cutibacterium</taxon>
    </lineage>
</organism>
<keyword evidence="3" id="KW-0169">Cobalamin biosynthesis</keyword>
<accession>A0ABY7QZ54</accession>
<dbReference type="RefSeq" id="WP_271418497.1">
    <property type="nucleotide sequence ID" value="NZ_CP115668.1"/>
</dbReference>
<keyword evidence="5 9" id="KW-0808">Transferase</keyword>
<dbReference type="SUPFAM" id="SSF53790">
    <property type="entry name" value="Tetrapyrrole methylase"/>
    <property type="match status" value="1"/>
</dbReference>
<dbReference type="InterPro" id="IPR000878">
    <property type="entry name" value="4pyrrol_Mease"/>
</dbReference>
<comment type="pathway">
    <text evidence="1">Cofactor biosynthesis; adenosylcobalamin biosynthesis.</text>
</comment>
<dbReference type="CDD" id="cd11645">
    <property type="entry name" value="Precorrin_2_C20_MT"/>
    <property type="match status" value="1"/>
</dbReference>
<dbReference type="InterPro" id="IPR035996">
    <property type="entry name" value="4pyrrol_Methylase_sf"/>
</dbReference>
<evidence type="ECO:0000256" key="3">
    <source>
        <dbReference type="ARBA" id="ARBA00022573"/>
    </source>
</evidence>
<dbReference type="GO" id="GO:0030788">
    <property type="term" value="F:precorrin-2 C20-methyltransferase activity"/>
    <property type="evidence" value="ECO:0007669"/>
    <property type="project" value="UniProtKB-EC"/>
</dbReference>
<evidence type="ECO:0000256" key="4">
    <source>
        <dbReference type="ARBA" id="ARBA00022603"/>
    </source>
</evidence>
<dbReference type="InterPro" id="IPR012382">
    <property type="entry name" value="CobI/CbiL"/>
</dbReference>
<evidence type="ECO:0000256" key="7">
    <source>
        <dbReference type="PIRNR" id="PIRNR036427"/>
    </source>
</evidence>
<dbReference type="NCBIfam" id="TIGR01467">
    <property type="entry name" value="cobI_cbiL"/>
    <property type="match status" value="1"/>
</dbReference>
<evidence type="ECO:0000313" key="10">
    <source>
        <dbReference type="Proteomes" id="UP001212097"/>
    </source>
</evidence>
<evidence type="ECO:0000259" key="8">
    <source>
        <dbReference type="Pfam" id="PF00590"/>
    </source>
</evidence>
<dbReference type="EC" id="2.1.1.130" evidence="9"/>
<keyword evidence="6" id="KW-0949">S-adenosyl-L-methionine</keyword>
<dbReference type="Gene3D" id="3.40.1010.10">
    <property type="entry name" value="Cobalt-precorrin-4 Transmethylase, Domain 1"/>
    <property type="match status" value="1"/>
</dbReference>
<dbReference type="InterPro" id="IPR006364">
    <property type="entry name" value="CobI/CbiL/CobIJ_dom"/>
</dbReference>
<dbReference type="PANTHER" id="PTHR43467">
    <property type="entry name" value="COBALT-PRECORRIN-2 C(20)-METHYLTRANSFERASE"/>
    <property type="match status" value="1"/>
</dbReference>
<keyword evidence="10" id="KW-1185">Reference proteome</keyword>
<dbReference type="GO" id="GO:0032259">
    <property type="term" value="P:methylation"/>
    <property type="evidence" value="ECO:0007669"/>
    <property type="project" value="UniProtKB-KW"/>
</dbReference>
<feature type="domain" description="Tetrapyrrole methylase" evidence="8">
    <location>
        <begin position="15"/>
        <end position="231"/>
    </location>
</feature>
<protein>
    <submittedName>
        <fullName evidence="9">Precorrin-2 C(20)-methyltransferase</fullName>
        <ecNumber evidence="9">2.1.1.130</ecNumber>
    </submittedName>
</protein>
<reference evidence="9 10" key="1">
    <citation type="submission" date="2023-01" db="EMBL/GenBank/DDBJ databases">
        <authorList>
            <person name="Lee S.H."/>
            <person name="Jung H.S."/>
            <person name="Yun J.U."/>
        </authorList>
    </citation>
    <scope>NUCLEOTIDE SEQUENCE [LARGE SCALE GENOMIC DNA]</scope>
    <source>
        <strain evidence="9 10">CBA3108</strain>
    </source>
</reference>
<dbReference type="PANTHER" id="PTHR43467:SF2">
    <property type="entry name" value="COBALT-PRECORRIN-2 C(20)-METHYLTRANSFERASE"/>
    <property type="match status" value="1"/>
</dbReference>
<dbReference type="InterPro" id="IPR014776">
    <property type="entry name" value="4pyrrole_Mease_sub2"/>
</dbReference>
<dbReference type="InterPro" id="IPR014777">
    <property type="entry name" value="4pyrrole_Mease_sub1"/>
</dbReference>
<keyword evidence="4 9" id="KW-0489">Methyltransferase</keyword>
<proteinExistence type="inferred from homology"/>
<evidence type="ECO:0000256" key="2">
    <source>
        <dbReference type="ARBA" id="ARBA00005879"/>
    </source>
</evidence>
<dbReference type="Pfam" id="PF00590">
    <property type="entry name" value="TP_methylase"/>
    <property type="match status" value="1"/>
</dbReference>
<reference evidence="9 10" key="2">
    <citation type="submission" date="2023-06" db="EMBL/GenBank/DDBJ databases">
        <title>The Gram-positive Non-spore-bearing Anaerobic Bacilli of Human Feces.</title>
        <authorList>
            <person name="Eggerth A.H."/>
        </authorList>
    </citation>
    <scope>NUCLEOTIDE SEQUENCE [LARGE SCALE GENOMIC DNA]</scope>
    <source>
        <strain evidence="9 10">CBA3108</strain>
    </source>
</reference>
<dbReference type="EMBL" id="CP115668">
    <property type="protein sequence ID" value="WCC80316.1"/>
    <property type="molecule type" value="Genomic_DNA"/>
</dbReference>
<dbReference type="Proteomes" id="UP001212097">
    <property type="component" value="Chromosome"/>
</dbReference>
<evidence type="ECO:0000256" key="6">
    <source>
        <dbReference type="ARBA" id="ARBA00022691"/>
    </source>
</evidence>